<gene>
    <name evidence="2" type="ordered locus">Os09g0422550</name>
    <name evidence="2" type="ORF">OSNPB_090422550</name>
</gene>
<keyword evidence="3" id="KW-1185">Reference proteome</keyword>
<dbReference type="EMBL" id="AP014965">
    <property type="protein sequence ID" value="BAT08138.1"/>
    <property type="molecule type" value="Genomic_DNA"/>
</dbReference>
<reference evidence="2 3" key="2">
    <citation type="journal article" date="2013" name="Plant Cell Physiol.">
        <title>Rice Annotation Project Database (RAP-DB): an integrative and interactive database for rice genomics.</title>
        <authorList>
            <person name="Sakai H."/>
            <person name="Lee S.S."/>
            <person name="Tanaka T."/>
            <person name="Numa H."/>
            <person name="Kim J."/>
            <person name="Kawahara Y."/>
            <person name="Wakimoto H."/>
            <person name="Yang C.C."/>
            <person name="Iwamoto M."/>
            <person name="Abe T."/>
            <person name="Yamada Y."/>
            <person name="Muto A."/>
            <person name="Inokuchi H."/>
            <person name="Ikemura T."/>
            <person name="Matsumoto T."/>
            <person name="Sasaki T."/>
            <person name="Itoh T."/>
        </authorList>
    </citation>
    <scope>NUCLEOTIDE SEQUENCE [LARGE SCALE GENOMIC DNA]</scope>
    <source>
        <strain evidence="3">cv. Nipponbare</strain>
    </source>
</reference>
<proteinExistence type="predicted"/>
<protein>
    <submittedName>
        <fullName evidence="2">Os09g0422550 protein</fullName>
    </submittedName>
</protein>
<feature type="region of interest" description="Disordered" evidence="1">
    <location>
        <begin position="224"/>
        <end position="271"/>
    </location>
</feature>
<name>A0A0N7KQT8_ORYSJ</name>
<sequence>MDLVLEVVDLLGEVELRGAGLDAELLAEWHPLAGELRRLRQRLEREHGRAVVGDVAGHLVDGVVDGEDGQHGVGRDQRRLLERIHRADEQVHRRQQRRLPLALVAEGEAVEVGLPVDRVPLGELVEDPRHGEPDLADDGGEPQRDGVGHRRGAVAVAVVGAPPVAHLAVQHRLGDVAVLHAILILLQLLLLLVVDVELVLQVVNVLLVLVPGHPRAPCACSGSCTGGSSGCPRGARTRSRGGTPGSRTRCRRRRGRRRRCGRPRRRISRTP</sequence>
<evidence type="ECO:0000256" key="1">
    <source>
        <dbReference type="SAM" id="MobiDB-lite"/>
    </source>
</evidence>
<reference evidence="3" key="1">
    <citation type="journal article" date="2005" name="Nature">
        <title>The map-based sequence of the rice genome.</title>
        <authorList>
            <consortium name="International rice genome sequencing project (IRGSP)"/>
            <person name="Matsumoto T."/>
            <person name="Wu J."/>
            <person name="Kanamori H."/>
            <person name="Katayose Y."/>
            <person name="Fujisawa M."/>
            <person name="Namiki N."/>
            <person name="Mizuno H."/>
            <person name="Yamamoto K."/>
            <person name="Antonio B.A."/>
            <person name="Baba T."/>
            <person name="Sakata K."/>
            <person name="Nagamura Y."/>
            <person name="Aoki H."/>
            <person name="Arikawa K."/>
            <person name="Arita K."/>
            <person name="Bito T."/>
            <person name="Chiden Y."/>
            <person name="Fujitsuka N."/>
            <person name="Fukunaka R."/>
            <person name="Hamada M."/>
            <person name="Harada C."/>
            <person name="Hayashi A."/>
            <person name="Hijishita S."/>
            <person name="Honda M."/>
            <person name="Hosokawa S."/>
            <person name="Ichikawa Y."/>
            <person name="Idonuma A."/>
            <person name="Iijima M."/>
            <person name="Ikeda M."/>
            <person name="Ikeno M."/>
            <person name="Ito K."/>
            <person name="Ito S."/>
            <person name="Ito T."/>
            <person name="Ito Y."/>
            <person name="Ito Y."/>
            <person name="Iwabuchi A."/>
            <person name="Kamiya K."/>
            <person name="Karasawa W."/>
            <person name="Kurita K."/>
            <person name="Katagiri S."/>
            <person name="Kikuta A."/>
            <person name="Kobayashi H."/>
            <person name="Kobayashi N."/>
            <person name="Machita K."/>
            <person name="Maehara T."/>
            <person name="Masukawa M."/>
            <person name="Mizubayashi T."/>
            <person name="Mukai Y."/>
            <person name="Nagasaki H."/>
            <person name="Nagata Y."/>
            <person name="Naito S."/>
            <person name="Nakashima M."/>
            <person name="Nakama Y."/>
            <person name="Nakamichi Y."/>
            <person name="Nakamura M."/>
            <person name="Meguro A."/>
            <person name="Negishi M."/>
            <person name="Ohta I."/>
            <person name="Ohta T."/>
            <person name="Okamoto M."/>
            <person name="Ono N."/>
            <person name="Saji S."/>
            <person name="Sakaguchi M."/>
            <person name="Sakai K."/>
            <person name="Shibata M."/>
            <person name="Shimokawa T."/>
            <person name="Song J."/>
            <person name="Takazaki Y."/>
            <person name="Terasawa K."/>
            <person name="Tsugane M."/>
            <person name="Tsuji K."/>
            <person name="Ueda S."/>
            <person name="Waki K."/>
            <person name="Yamagata H."/>
            <person name="Yamamoto M."/>
            <person name="Yamamoto S."/>
            <person name="Yamane H."/>
            <person name="Yoshiki S."/>
            <person name="Yoshihara R."/>
            <person name="Yukawa K."/>
            <person name="Zhong H."/>
            <person name="Yano M."/>
            <person name="Yuan Q."/>
            <person name="Ouyang S."/>
            <person name="Liu J."/>
            <person name="Jones K.M."/>
            <person name="Gansberger K."/>
            <person name="Moffat K."/>
            <person name="Hill J."/>
            <person name="Bera J."/>
            <person name="Fadrosh D."/>
            <person name="Jin S."/>
            <person name="Johri S."/>
            <person name="Kim M."/>
            <person name="Overton L."/>
            <person name="Reardon M."/>
            <person name="Tsitrin T."/>
            <person name="Vuong H."/>
            <person name="Weaver B."/>
            <person name="Ciecko A."/>
            <person name="Tallon L."/>
            <person name="Jackson J."/>
            <person name="Pai G."/>
            <person name="Aken S.V."/>
            <person name="Utterback T."/>
            <person name="Reidmuller S."/>
            <person name="Feldblyum T."/>
            <person name="Hsiao J."/>
            <person name="Zismann V."/>
            <person name="Iobst S."/>
            <person name="de Vazeille A.R."/>
            <person name="Buell C.R."/>
            <person name="Ying K."/>
            <person name="Li Y."/>
            <person name="Lu T."/>
            <person name="Huang Y."/>
            <person name="Zhao Q."/>
            <person name="Feng Q."/>
            <person name="Zhang L."/>
            <person name="Zhu J."/>
            <person name="Weng Q."/>
            <person name="Mu J."/>
            <person name="Lu Y."/>
            <person name="Fan D."/>
            <person name="Liu Y."/>
            <person name="Guan J."/>
            <person name="Zhang Y."/>
            <person name="Yu S."/>
            <person name="Liu X."/>
            <person name="Zhang Y."/>
            <person name="Hong G."/>
            <person name="Han B."/>
            <person name="Choisne N."/>
            <person name="Demange N."/>
            <person name="Orjeda G."/>
            <person name="Samain S."/>
            <person name="Cattolico L."/>
            <person name="Pelletier E."/>
            <person name="Couloux A."/>
            <person name="Segurens B."/>
            <person name="Wincker P."/>
            <person name="D'Hont A."/>
            <person name="Scarpelli C."/>
            <person name="Weissenbach J."/>
            <person name="Salanoubat M."/>
            <person name="Quetier F."/>
            <person name="Yu Y."/>
            <person name="Kim H.R."/>
            <person name="Rambo T."/>
            <person name="Currie J."/>
            <person name="Collura K."/>
            <person name="Luo M."/>
            <person name="Yang T."/>
            <person name="Ammiraju J.S.S."/>
            <person name="Engler F."/>
            <person name="Soderlund C."/>
            <person name="Wing R.A."/>
            <person name="Palmer L.E."/>
            <person name="de la Bastide M."/>
            <person name="Spiegel L."/>
            <person name="Nascimento L."/>
            <person name="Zutavern T."/>
            <person name="O'Shaughnessy A."/>
            <person name="Dike S."/>
            <person name="Dedhia N."/>
            <person name="Preston R."/>
            <person name="Balija V."/>
            <person name="McCombie W.R."/>
            <person name="Chow T."/>
            <person name="Chen H."/>
            <person name="Chung M."/>
            <person name="Chen C."/>
            <person name="Shaw J."/>
            <person name="Wu H."/>
            <person name="Hsiao K."/>
            <person name="Chao Y."/>
            <person name="Chu M."/>
            <person name="Cheng C."/>
            <person name="Hour A."/>
            <person name="Lee P."/>
            <person name="Lin S."/>
            <person name="Lin Y."/>
            <person name="Liou J."/>
            <person name="Liu S."/>
            <person name="Hsing Y."/>
            <person name="Raghuvanshi S."/>
            <person name="Mohanty A."/>
            <person name="Bharti A.K."/>
            <person name="Gaur A."/>
            <person name="Gupta V."/>
            <person name="Kumar D."/>
            <person name="Ravi V."/>
            <person name="Vij S."/>
            <person name="Kapur A."/>
            <person name="Khurana P."/>
            <person name="Khurana P."/>
            <person name="Khurana J.P."/>
            <person name="Tyagi A.K."/>
            <person name="Gaikwad K."/>
            <person name="Singh A."/>
            <person name="Dalal V."/>
            <person name="Srivastava S."/>
            <person name="Dixit A."/>
            <person name="Pal A.K."/>
            <person name="Ghazi I.A."/>
            <person name="Yadav M."/>
            <person name="Pandit A."/>
            <person name="Bhargava A."/>
            <person name="Sureshbabu K."/>
            <person name="Batra K."/>
            <person name="Sharma T.R."/>
            <person name="Mohapatra T."/>
            <person name="Singh N.K."/>
            <person name="Messing J."/>
            <person name="Nelson A.B."/>
            <person name="Fuks G."/>
            <person name="Kavchok S."/>
            <person name="Keizer G."/>
            <person name="Linton E."/>
            <person name="Llaca V."/>
            <person name="Song R."/>
            <person name="Tanyolac B."/>
            <person name="Young S."/>
            <person name="Ho-Il K."/>
            <person name="Hahn J.H."/>
            <person name="Sangsakoo G."/>
            <person name="Vanavichit A."/>
            <person name="de Mattos Luiz.A.T."/>
            <person name="Zimmer P.D."/>
            <person name="Malone G."/>
            <person name="Dellagostin O."/>
            <person name="de Oliveira A.C."/>
            <person name="Bevan M."/>
            <person name="Bancroft I."/>
            <person name="Minx P."/>
            <person name="Cordum H."/>
            <person name="Wilson R."/>
            <person name="Cheng Z."/>
            <person name="Jin W."/>
            <person name="Jiang J."/>
            <person name="Leong S.A."/>
            <person name="Iwama H."/>
            <person name="Gojobori T."/>
            <person name="Itoh T."/>
            <person name="Niimura Y."/>
            <person name="Fujii Y."/>
            <person name="Habara T."/>
            <person name="Sakai H."/>
            <person name="Sato Y."/>
            <person name="Wilson G."/>
            <person name="Kumar K."/>
            <person name="McCouch S."/>
            <person name="Juretic N."/>
            <person name="Hoen D."/>
            <person name="Wright S."/>
            <person name="Bruskiewich R."/>
            <person name="Bureau T."/>
            <person name="Miyao A."/>
            <person name="Hirochika H."/>
            <person name="Nishikawa T."/>
            <person name="Kadowaki K."/>
            <person name="Sugiura M."/>
            <person name="Burr B."/>
            <person name="Sasaki T."/>
        </authorList>
    </citation>
    <scope>NUCLEOTIDE SEQUENCE [LARGE SCALE GENOMIC DNA]</scope>
    <source>
        <strain evidence="3">cv. Nipponbare</strain>
    </source>
</reference>
<organism evidence="2 3">
    <name type="scientific">Oryza sativa subsp. japonica</name>
    <name type="common">Rice</name>
    <dbReference type="NCBI Taxonomy" id="39947"/>
    <lineage>
        <taxon>Eukaryota</taxon>
        <taxon>Viridiplantae</taxon>
        <taxon>Streptophyta</taxon>
        <taxon>Embryophyta</taxon>
        <taxon>Tracheophyta</taxon>
        <taxon>Spermatophyta</taxon>
        <taxon>Magnoliopsida</taxon>
        <taxon>Liliopsida</taxon>
        <taxon>Poales</taxon>
        <taxon>Poaceae</taxon>
        <taxon>BOP clade</taxon>
        <taxon>Oryzoideae</taxon>
        <taxon>Oryzeae</taxon>
        <taxon>Oryzinae</taxon>
        <taxon>Oryza</taxon>
        <taxon>Oryza sativa</taxon>
    </lineage>
</organism>
<accession>A0A0N7KQT8</accession>
<feature type="region of interest" description="Disordered" evidence="1">
    <location>
        <begin position="124"/>
        <end position="148"/>
    </location>
</feature>
<dbReference type="AlphaFoldDB" id="A0A0N7KQT8"/>
<evidence type="ECO:0000313" key="3">
    <source>
        <dbReference type="Proteomes" id="UP000059680"/>
    </source>
</evidence>
<dbReference type="Proteomes" id="UP000059680">
    <property type="component" value="Chromosome 9"/>
</dbReference>
<dbReference type="PaxDb" id="39947-A0A0N7KQT8"/>
<feature type="non-terminal residue" evidence="2">
    <location>
        <position position="1"/>
    </location>
</feature>
<dbReference type="InParanoid" id="A0A0N7KQT8"/>
<dbReference type="Gramene" id="Os09t0422550-00">
    <property type="protein sequence ID" value="Os09t0422550-00"/>
    <property type="gene ID" value="Os09g0422550"/>
</dbReference>
<evidence type="ECO:0000313" key="2">
    <source>
        <dbReference type="EMBL" id="BAT08138.1"/>
    </source>
</evidence>
<reference evidence="2 3" key="3">
    <citation type="journal article" date="2013" name="Rice">
        <title>Improvement of the Oryza sativa Nipponbare reference genome using next generation sequence and optical map data.</title>
        <authorList>
            <person name="Kawahara Y."/>
            <person name="de la Bastide M."/>
            <person name="Hamilton J.P."/>
            <person name="Kanamori H."/>
            <person name="McCombie W.R."/>
            <person name="Ouyang S."/>
            <person name="Schwartz D.C."/>
            <person name="Tanaka T."/>
            <person name="Wu J."/>
            <person name="Zhou S."/>
            <person name="Childs K.L."/>
            <person name="Davidson R.M."/>
            <person name="Lin H."/>
            <person name="Quesada-Ocampo L."/>
            <person name="Vaillancourt B."/>
            <person name="Sakai H."/>
            <person name="Lee S.S."/>
            <person name="Kim J."/>
            <person name="Numa H."/>
            <person name="Itoh T."/>
            <person name="Buell C.R."/>
            <person name="Matsumoto T."/>
        </authorList>
    </citation>
    <scope>NUCLEOTIDE SEQUENCE [LARGE SCALE GENOMIC DNA]</scope>
    <source>
        <strain evidence="3">cv. Nipponbare</strain>
    </source>
</reference>
<feature type="compositionally biased region" description="Basic residues" evidence="1">
    <location>
        <begin position="248"/>
        <end position="271"/>
    </location>
</feature>